<evidence type="ECO:0000259" key="3">
    <source>
        <dbReference type="PROSITE" id="PS50883"/>
    </source>
</evidence>
<reference evidence="4 5" key="1">
    <citation type="submission" date="2014-10" db="EMBL/GenBank/DDBJ databases">
        <title>Draft genome sequence of Novosphingobium subterraneum DSM 12447.</title>
        <authorList>
            <person name="Gan H.M."/>
            <person name="Gan H.Y."/>
            <person name="Savka M.A."/>
        </authorList>
    </citation>
    <scope>NUCLEOTIDE SEQUENCE [LARGE SCALE GENOMIC DNA]</scope>
    <source>
        <strain evidence="4 5">DSM 12447</strain>
    </source>
</reference>
<keyword evidence="1" id="KW-0812">Transmembrane</keyword>
<keyword evidence="5" id="KW-1185">Reference proteome</keyword>
<dbReference type="Gene3D" id="3.20.20.450">
    <property type="entry name" value="EAL domain"/>
    <property type="match status" value="1"/>
</dbReference>
<dbReference type="RefSeq" id="WP_236727046.1">
    <property type="nucleotide sequence ID" value="NZ_JRVC01000002.1"/>
</dbReference>
<dbReference type="PROSITE" id="PS50883">
    <property type="entry name" value="EAL"/>
    <property type="match status" value="1"/>
</dbReference>
<feature type="domain" description="EAL" evidence="3">
    <location>
        <begin position="500"/>
        <end position="753"/>
    </location>
</feature>
<evidence type="ECO:0000256" key="1">
    <source>
        <dbReference type="SAM" id="Phobius"/>
    </source>
</evidence>
<evidence type="ECO:0000259" key="2">
    <source>
        <dbReference type="PROSITE" id="PS50206"/>
    </source>
</evidence>
<dbReference type="AlphaFoldDB" id="A0A0B9AEV3"/>
<organism evidence="4 5">
    <name type="scientific">Novosphingobium subterraneum</name>
    <dbReference type="NCBI Taxonomy" id="48936"/>
    <lineage>
        <taxon>Bacteria</taxon>
        <taxon>Pseudomonadati</taxon>
        <taxon>Pseudomonadota</taxon>
        <taxon>Alphaproteobacteria</taxon>
        <taxon>Sphingomonadales</taxon>
        <taxon>Sphingomonadaceae</taxon>
        <taxon>Novosphingobium</taxon>
    </lineage>
</organism>
<gene>
    <name evidence="4" type="ORF">NJ75_00644</name>
</gene>
<accession>A0A0B9AEV3</accession>
<dbReference type="InterPro" id="IPR050706">
    <property type="entry name" value="Cyclic-di-GMP_PDE-like"/>
</dbReference>
<dbReference type="CDD" id="cd01948">
    <property type="entry name" value="EAL"/>
    <property type="match status" value="1"/>
</dbReference>
<dbReference type="SMART" id="SM00052">
    <property type="entry name" value="EAL"/>
    <property type="match status" value="1"/>
</dbReference>
<dbReference type="Proteomes" id="UP000031338">
    <property type="component" value="Unassembled WGS sequence"/>
</dbReference>
<evidence type="ECO:0000313" key="5">
    <source>
        <dbReference type="Proteomes" id="UP000031338"/>
    </source>
</evidence>
<feature type="transmembrane region" description="Helical" evidence="1">
    <location>
        <begin position="293"/>
        <end position="313"/>
    </location>
</feature>
<feature type="domain" description="Rhodanese" evidence="2">
    <location>
        <begin position="387"/>
        <end position="426"/>
    </location>
</feature>
<protein>
    <submittedName>
        <fullName evidence="4">Diguanylate phosphodiesterase</fullName>
    </submittedName>
</protein>
<dbReference type="InterPro" id="IPR001763">
    <property type="entry name" value="Rhodanese-like_dom"/>
</dbReference>
<keyword evidence="1" id="KW-0472">Membrane</keyword>
<dbReference type="PANTHER" id="PTHR33121:SF79">
    <property type="entry name" value="CYCLIC DI-GMP PHOSPHODIESTERASE PDED-RELATED"/>
    <property type="match status" value="1"/>
</dbReference>
<proteinExistence type="predicted"/>
<dbReference type="PROSITE" id="PS50206">
    <property type="entry name" value="RHODANESE_3"/>
    <property type="match status" value="1"/>
</dbReference>
<dbReference type="EMBL" id="JRVC01000002">
    <property type="protein sequence ID" value="KHS49207.1"/>
    <property type="molecule type" value="Genomic_DNA"/>
</dbReference>
<dbReference type="SUPFAM" id="SSF141868">
    <property type="entry name" value="EAL domain-like"/>
    <property type="match status" value="1"/>
</dbReference>
<evidence type="ECO:0000313" key="4">
    <source>
        <dbReference type="EMBL" id="KHS49207.1"/>
    </source>
</evidence>
<dbReference type="InterPro" id="IPR035919">
    <property type="entry name" value="EAL_sf"/>
</dbReference>
<keyword evidence="1" id="KW-1133">Transmembrane helix</keyword>
<dbReference type="PATRIC" id="fig|48936.3.peg.653"/>
<sequence length="760" mass="83148">MLKKLRTPLFLALLIPALLALTDFLTPIDHVFWNVRHKLNQHQANGSTVIVELESDSDHPDSDTVAAPRLARVLEQLRPQMPYRVYVDAPVKYGTDAAGDRLLAETIRSFGSGVSLVVRGQTVGSLGHTFTLRDFRMPPKALSDVAPIVVSVWNGNFIDYAVSSPYSVNIAGRDYPTFAASLAGKYSGLQDTFEPDFLVEPDTIPKVGERMLLSGSYTPGLLTGRTIVVTQSQNVPTIGYYGKGRIHPLAVDIAGASGLAKPISLSLGQLPLLIISWLLIRAGSRADSRKSKFTLHALAVFAPFVFAPALQLIGVTVDTGAALLSLMIYGVARAWQLRVRRVQHTSTSGLPNLLALSAQPLEVGRDVIVAVIGRYEEILATLPRDLHGECARQIARRLSVGSGIETIFNGEGGHFAWTEEARPLEMQLNHLEGLRALFSAPLQIGTYTFDTNIHFGLDRNEGLDAQTRVNSALASANDALSSGRSVELFEAERLAEASWELSLHARIDEGLRNGEIWLAYQSQWDMRLGHACGAEALIRWNHPTRGPIAPDAFILQAERAGRIDALTYWVVDEAITAALALNAAGQRFQMSINLSAQMVDKPSLVSNFAEIVRRRNIDARLLTIEITETSSVRNRPAAVQNLSQLRAMGFRLSIDDFGTGEASLAYLADLPSDELKLDRRFVSRLLTHDRERSIISATIGLAHALGQTVVAEGIEDDATYRALVELGCDVGQGYYLGRPQAFPEFCQGLLKMGQRRFGFV</sequence>
<feature type="transmembrane region" description="Helical" evidence="1">
    <location>
        <begin position="263"/>
        <end position="281"/>
    </location>
</feature>
<dbReference type="GO" id="GO:0071111">
    <property type="term" value="F:cyclic-guanylate-specific phosphodiesterase activity"/>
    <property type="evidence" value="ECO:0007669"/>
    <property type="project" value="InterPro"/>
</dbReference>
<dbReference type="PANTHER" id="PTHR33121">
    <property type="entry name" value="CYCLIC DI-GMP PHOSPHODIESTERASE PDEF"/>
    <property type="match status" value="1"/>
</dbReference>
<dbReference type="InterPro" id="IPR001633">
    <property type="entry name" value="EAL_dom"/>
</dbReference>
<comment type="caution">
    <text evidence="4">The sequence shown here is derived from an EMBL/GenBank/DDBJ whole genome shotgun (WGS) entry which is preliminary data.</text>
</comment>
<dbReference type="STRING" id="48936.NJ75_00644"/>
<dbReference type="Pfam" id="PF00563">
    <property type="entry name" value="EAL"/>
    <property type="match status" value="1"/>
</dbReference>
<name>A0A0B9AEV3_9SPHN</name>